<feature type="region of interest" description="Disordered" evidence="5">
    <location>
        <begin position="59"/>
        <end position="113"/>
    </location>
</feature>
<keyword evidence="2" id="KW-0156">Chromatin regulator</keyword>
<evidence type="ECO:0000313" key="8">
    <source>
        <dbReference type="Proteomes" id="UP000236161"/>
    </source>
</evidence>
<dbReference type="Gene3D" id="1.10.10.60">
    <property type="entry name" value="Homeodomain-like"/>
    <property type="match status" value="1"/>
</dbReference>
<dbReference type="InterPro" id="IPR014876">
    <property type="entry name" value="DEK_C"/>
</dbReference>
<feature type="compositionally biased region" description="Basic and acidic residues" evidence="5">
    <location>
        <begin position="302"/>
        <end position="314"/>
    </location>
</feature>
<gene>
    <name evidence="7" type="ORF">AXF42_Ash020376</name>
</gene>
<dbReference type="SUPFAM" id="SSF109715">
    <property type="entry name" value="DEK C-terminal domain"/>
    <property type="match status" value="1"/>
</dbReference>
<dbReference type="EC" id="2.3.1.188" evidence="7"/>
<sequence length="935" mass="104903">MADSELTSESKTAIMGNGSGPPDHISREVIAENKDGSDIDGSKFKNDGVGKIVVEDVSEIEKQGLEGSKNVVDKGTEEISNKNGDEKNDERNHRDEEENKVAGEVKDGEENKITTEAEDVYKDFPEPNDGQVQVLLEDIKSDYGKNVLEVGKEGGENEFGGDTEKLGEKLTTKATGDEIDVDLKNNSEKKDAEEGKDYGDGNNIEPMNGSEGMKHVEAMNYDKQYIVSDKNIPEESFLPQSKGDDGGAVEKTHQDIIMQEIGSWEKKETIDPKDEMKASIKEVEREENNTRDAHDVEEENDGDGRRKTIGEKRVVKSLKRKRAGQSEDNDVGEVEKTHEDTNMKEAEGREKETIDWKGEEKASIQEVEQEEDGMRDAHDVGEENDGGGRHKTIGKKRLVKSIKRKRGGRQRTSKKHVQESGKEDVEKVEDVCVKGEAKSRTIVEEVEEDDIEEIDDFEDEHNSGDEKMKANDKVEIPLKNQGEQTERTYSEGEVMEKGNRKEKNESGKMTKDLWISPVAFSRERPVRERKTVERLVEVIEKEPNRAVIIEKGRGTPLKEIPNVAYKLARKKPADLKFLHQTLFGRKGKAVDFKSNLLQFSGFAWHESEEKQRAKIKEKFDKCTKDALLDLCDLFDLTVSRTSTRKDEIIIKLLDFMEVPQVTADVILFEEQSASSRKRKRGNQGSASKGSGGTPKKSTKKRFKGDGTPNSKGKYSHDREDEDDNEEEDDTENNVADEDVLPRHTGSDAKEIESEEAGDDSASEDEGDELDKGIQVRKKSPKHEFPAISDKRKAGSSYKKAALQTVAKSPERTPSSKNVSVEKSDDTAEKHFSRKKKDADLSKRSYSKANSKYKSSGDKASKEKASSAEERKSGPTKMELRNTICQILKEVDFNTATFTDILKQLGKFSFVITVGCQVDTCEILITPSQRHTTRWI</sequence>
<feature type="compositionally biased region" description="Acidic residues" evidence="5">
    <location>
        <begin position="752"/>
        <end position="768"/>
    </location>
</feature>
<dbReference type="AlphaFoldDB" id="A0A2I0A3M1"/>
<feature type="compositionally biased region" description="Polar residues" evidence="5">
    <location>
        <begin position="1"/>
        <end position="11"/>
    </location>
</feature>
<dbReference type="InterPro" id="IPR044198">
    <property type="entry name" value="DEK"/>
</dbReference>
<dbReference type="Pfam" id="PF08766">
    <property type="entry name" value="DEK_C"/>
    <property type="match status" value="1"/>
</dbReference>
<feature type="compositionally biased region" description="Basic and acidic residues" evidence="5">
    <location>
        <begin position="739"/>
        <end position="751"/>
    </location>
</feature>
<feature type="region of interest" description="Disordered" evidence="5">
    <location>
        <begin position="151"/>
        <end position="210"/>
    </location>
</feature>
<keyword evidence="7" id="KW-0808">Transferase</keyword>
<evidence type="ECO:0000313" key="7">
    <source>
        <dbReference type="EMBL" id="PKA50136.1"/>
    </source>
</evidence>
<feature type="compositionally biased region" description="Basic and acidic residues" evidence="5">
    <location>
        <begin position="416"/>
        <end position="428"/>
    </location>
</feature>
<feature type="domain" description="DEK-C" evidence="6">
    <location>
        <begin position="874"/>
        <end position="905"/>
    </location>
</feature>
<feature type="compositionally biased region" description="Acidic residues" evidence="5">
    <location>
        <begin position="444"/>
        <end position="459"/>
    </location>
</feature>
<dbReference type="PANTHER" id="PTHR13468">
    <property type="entry name" value="DEK PROTEIN"/>
    <property type="match status" value="1"/>
</dbReference>
<dbReference type="PANTHER" id="PTHR13468:SF23">
    <property type="entry name" value="EXPRESSED PROTEIN"/>
    <property type="match status" value="1"/>
</dbReference>
<evidence type="ECO:0000256" key="3">
    <source>
        <dbReference type="ARBA" id="ARBA00023125"/>
    </source>
</evidence>
<evidence type="ECO:0000256" key="2">
    <source>
        <dbReference type="ARBA" id="ARBA00022853"/>
    </source>
</evidence>
<dbReference type="OrthoDB" id="370884at2759"/>
<evidence type="ECO:0000256" key="1">
    <source>
        <dbReference type="ARBA" id="ARBA00004123"/>
    </source>
</evidence>
<evidence type="ECO:0000256" key="5">
    <source>
        <dbReference type="SAM" id="MobiDB-lite"/>
    </source>
</evidence>
<feature type="compositionally biased region" description="Basic and acidic residues" evidence="5">
    <location>
        <begin position="372"/>
        <end position="381"/>
    </location>
</feature>
<feature type="region of interest" description="Disordered" evidence="5">
    <location>
        <begin position="672"/>
        <end position="876"/>
    </location>
</feature>
<organism evidence="7 8">
    <name type="scientific">Apostasia shenzhenica</name>
    <dbReference type="NCBI Taxonomy" id="1088818"/>
    <lineage>
        <taxon>Eukaryota</taxon>
        <taxon>Viridiplantae</taxon>
        <taxon>Streptophyta</taxon>
        <taxon>Embryophyta</taxon>
        <taxon>Tracheophyta</taxon>
        <taxon>Spermatophyta</taxon>
        <taxon>Magnoliopsida</taxon>
        <taxon>Liliopsida</taxon>
        <taxon>Asparagales</taxon>
        <taxon>Orchidaceae</taxon>
        <taxon>Apostasioideae</taxon>
        <taxon>Apostasia</taxon>
    </lineage>
</organism>
<dbReference type="EMBL" id="KZ452029">
    <property type="protein sequence ID" value="PKA50136.1"/>
    <property type="molecule type" value="Genomic_DNA"/>
</dbReference>
<keyword evidence="8" id="KW-1185">Reference proteome</keyword>
<dbReference type="Proteomes" id="UP000236161">
    <property type="component" value="Unassembled WGS sequence"/>
</dbReference>
<dbReference type="GO" id="GO:0102406">
    <property type="term" value="F:omega-hydroxypalmitate O-sinapoyl transferase activity"/>
    <property type="evidence" value="ECO:0007669"/>
    <property type="project" value="UniProtKB-EC"/>
</dbReference>
<dbReference type="GO" id="GO:0006325">
    <property type="term" value="P:chromatin organization"/>
    <property type="evidence" value="ECO:0007669"/>
    <property type="project" value="UniProtKB-KW"/>
</dbReference>
<feature type="compositionally biased region" description="Basic and acidic residues" evidence="5">
    <location>
        <begin position="460"/>
        <end position="476"/>
    </location>
</feature>
<dbReference type="GO" id="GO:2000779">
    <property type="term" value="P:regulation of double-strand break repair"/>
    <property type="evidence" value="ECO:0007669"/>
    <property type="project" value="TreeGrafter"/>
</dbReference>
<dbReference type="GO" id="GO:0005634">
    <property type="term" value="C:nucleus"/>
    <property type="evidence" value="ECO:0007669"/>
    <property type="project" value="UniProtKB-SubCell"/>
</dbReference>
<feature type="compositionally biased region" description="Basic and acidic residues" evidence="5">
    <location>
        <begin position="819"/>
        <end position="842"/>
    </location>
</feature>
<dbReference type="STRING" id="1088818.A0A2I0A3M1"/>
<protein>
    <submittedName>
        <fullName evidence="7">Omega-hydroxypalmitate O-feruloyl transferase</fullName>
        <ecNumber evidence="7">2.3.1.188</ecNumber>
    </submittedName>
</protein>
<name>A0A2I0A3M1_9ASPA</name>
<feature type="region of interest" description="Disordered" evidence="5">
    <location>
        <begin position="443"/>
        <end position="507"/>
    </location>
</feature>
<feature type="compositionally biased region" description="Acidic residues" evidence="5">
    <location>
        <begin position="719"/>
        <end position="738"/>
    </location>
</feature>
<dbReference type="GO" id="GO:0042393">
    <property type="term" value="F:histone binding"/>
    <property type="evidence" value="ECO:0007669"/>
    <property type="project" value="TreeGrafter"/>
</dbReference>
<proteinExistence type="predicted"/>
<feature type="compositionally biased region" description="Basic and acidic residues" evidence="5">
    <location>
        <begin position="242"/>
        <end position="254"/>
    </location>
</feature>
<keyword evidence="4" id="KW-0539">Nucleus</keyword>
<feature type="compositionally biased region" description="Basic and acidic residues" evidence="5">
    <location>
        <begin position="24"/>
        <end position="46"/>
    </location>
</feature>
<dbReference type="GO" id="GO:0003677">
    <property type="term" value="F:DNA binding"/>
    <property type="evidence" value="ECO:0007669"/>
    <property type="project" value="UniProtKB-KW"/>
</dbReference>
<feature type="compositionally biased region" description="Basic residues" evidence="5">
    <location>
        <begin position="389"/>
        <end position="415"/>
    </location>
</feature>
<feature type="compositionally biased region" description="Basic and acidic residues" evidence="5">
    <location>
        <begin position="781"/>
        <end position="792"/>
    </location>
</feature>
<evidence type="ECO:0000259" key="6">
    <source>
        <dbReference type="Pfam" id="PF08766"/>
    </source>
</evidence>
<feature type="region of interest" description="Disordered" evidence="5">
    <location>
        <begin position="1"/>
        <end position="46"/>
    </location>
</feature>
<feature type="compositionally biased region" description="Basic and acidic residues" evidence="5">
    <location>
        <begin position="484"/>
        <end position="507"/>
    </location>
</feature>
<feature type="compositionally biased region" description="Basic and acidic residues" evidence="5">
    <location>
        <begin position="333"/>
        <end position="363"/>
    </location>
</feature>
<reference evidence="7 8" key="1">
    <citation type="journal article" date="2017" name="Nature">
        <title>The Apostasia genome and the evolution of orchids.</title>
        <authorList>
            <person name="Zhang G.Q."/>
            <person name="Liu K.W."/>
            <person name="Li Z."/>
            <person name="Lohaus R."/>
            <person name="Hsiao Y.Y."/>
            <person name="Niu S.C."/>
            <person name="Wang J.Y."/>
            <person name="Lin Y.C."/>
            <person name="Xu Q."/>
            <person name="Chen L.J."/>
            <person name="Yoshida K."/>
            <person name="Fujiwara S."/>
            <person name="Wang Z.W."/>
            <person name="Zhang Y.Q."/>
            <person name="Mitsuda N."/>
            <person name="Wang M."/>
            <person name="Liu G.H."/>
            <person name="Pecoraro L."/>
            <person name="Huang H.X."/>
            <person name="Xiao X.J."/>
            <person name="Lin M."/>
            <person name="Wu X.Y."/>
            <person name="Wu W.L."/>
            <person name="Chen Y.Y."/>
            <person name="Chang S.B."/>
            <person name="Sakamoto S."/>
            <person name="Ohme-Takagi M."/>
            <person name="Yagi M."/>
            <person name="Zeng S.J."/>
            <person name="Shen C.Y."/>
            <person name="Yeh C.M."/>
            <person name="Luo Y.B."/>
            <person name="Tsai W.C."/>
            <person name="Van de Peer Y."/>
            <person name="Liu Z.J."/>
        </authorList>
    </citation>
    <scope>NUCLEOTIDE SEQUENCE [LARGE SCALE GENOMIC DNA]</scope>
    <source>
        <strain evidence="8">cv. Shenzhen</strain>
        <tissue evidence="7">Stem</tissue>
    </source>
</reference>
<evidence type="ECO:0000256" key="4">
    <source>
        <dbReference type="ARBA" id="ARBA00023242"/>
    </source>
</evidence>
<feature type="compositionally biased region" description="Basic and acidic residues" evidence="5">
    <location>
        <begin position="181"/>
        <end position="199"/>
    </location>
</feature>
<feature type="compositionally biased region" description="Basic and acidic residues" evidence="5">
    <location>
        <begin position="162"/>
        <end position="171"/>
    </location>
</feature>
<keyword evidence="7" id="KW-0012">Acyltransferase</keyword>
<accession>A0A2I0A3M1</accession>
<feature type="compositionally biased region" description="Basic and acidic residues" evidence="5">
    <location>
        <begin position="854"/>
        <end position="872"/>
    </location>
</feature>
<comment type="subcellular location">
    <subcellularLocation>
        <location evidence="1">Nucleus</location>
    </subcellularLocation>
</comment>
<feature type="region of interest" description="Disordered" evidence="5">
    <location>
        <begin position="232"/>
        <end position="428"/>
    </location>
</feature>
<feature type="compositionally biased region" description="Basic and acidic residues" evidence="5">
    <location>
        <begin position="263"/>
        <end position="294"/>
    </location>
</feature>
<keyword evidence="3" id="KW-0238">DNA-binding</keyword>
<feature type="compositionally biased region" description="Basic and acidic residues" evidence="5">
    <location>
        <begin position="71"/>
        <end position="113"/>
    </location>
</feature>